<proteinExistence type="inferred from homology"/>
<accession>A0A4S3MCN6</accession>
<evidence type="ECO:0000313" key="4">
    <source>
        <dbReference type="EMBL" id="THD76591.1"/>
    </source>
</evidence>
<evidence type="ECO:0000256" key="1">
    <source>
        <dbReference type="ARBA" id="ARBA00009013"/>
    </source>
</evidence>
<comment type="caution">
    <text evidence="4">The sequence shown here is derived from an EMBL/GenBank/DDBJ whole genome shotgun (WGS) entry which is preliminary data.</text>
</comment>
<dbReference type="PANTHER" id="PTHR33495">
    <property type="entry name" value="ANTI-SIGMA FACTOR ANTAGONIST TM_1081-RELATED-RELATED"/>
    <property type="match status" value="1"/>
</dbReference>
<dbReference type="OrthoDB" id="9796076at2"/>
<dbReference type="InterPro" id="IPR003658">
    <property type="entry name" value="Anti-sigma_ant"/>
</dbReference>
<protein>
    <recommendedName>
        <fullName evidence="2">Anti-sigma factor antagonist</fullName>
    </recommendedName>
</protein>
<dbReference type="SUPFAM" id="SSF52091">
    <property type="entry name" value="SpoIIaa-like"/>
    <property type="match status" value="1"/>
</dbReference>
<keyword evidence="5" id="KW-1185">Reference proteome</keyword>
<dbReference type="CDD" id="cd07043">
    <property type="entry name" value="STAS_anti-anti-sigma_factors"/>
    <property type="match status" value="1"/>
</dbReference>
<gene>
    <name evidence="4" type="ORF">E7681_01750</name>
</gene>
<dbReference type="RefSeq" id="WP_136337534.1">
    <property type="nucleotide sequence ID" value="NZ_SSMD01000001.1"/>
</dbReference>
<dbReference type="PANTHER" id="PTHR33495:SF2">
    <property type="entry name" value="ANTI-SIGMA FACTOR ANTAGONIST TM_1081-RELATED"/>
    <property type="match status" value="1"/>
</dbReference>
<organism evidence="4 5">
    <name type="scientific">Thalassobius vesicularis</name>
    <dbReference type="NCBI Taxonomy" id="1294297"/>
    <lineage>
        <taxon>Bacteria</taxon>
        <taxon>Pseudomonadati</taxon>
        <taxon>Pseudomonadota</taxon>
        <taxon>Alphaproteobacteria</taxon>
        <taxon>Rhodobacterales</taxon>
        <taxon>Roseobacteraceae</taxon>
        <taxon>Thalassovita</taxon>
    </lineage>
</organism>
<reference evidence="4 5" key="1">
    <citation type="submission" date="2019-04" db="EMBL/GenBank/DDBJ databases">
        <title>Draft genome sequence of Youngimonas vesicularis.</title>
        <authorList>
            <person name="Hameed A."/>
        </authorList>
    </citation>
    <scope>NUCLEOTIDE SEQUENCE [LARGE SCALE GENOMIC DNA]</scope>
    <source>
        <strain evidence="4 5">CC-AMW-E</strain>
    </source>
</reference>
<dbReference type="EMBL" id="SSMD01000001">
    <property type="protein sequence ID" value="THD76591.1"/>
    <property type="molecule type" value="Genomic_DNA"/>
</dbReference>
<dbReference type="Pfam" id="PF01740">
    <property type="entry name" value="STAS"/>
    <property type="match status" value="1"/>
</dbReference>
<dbReference type="PROSITE" id="PS50801">
    <property type="entry name" value="STAS"/>
    <property type="match status" value="1"/>
</dbReference>
<dbReference type="AlphaFoldDB" id="A0A4S3MCN6"/>
<dbReference type="Proteomes" id="UP000306113">
    <property type="component" value="Unassembled WGS sequence"/>
</dbReference>
<evidence type="ECO:0000313" key="5">
    <source>
        <dbReference type="Proteomes" id="UP000306113"/>
    </source>
</evidence>
<name>A0A4S3MCN6_9RHOB</name>
<dbReference type="GO" id="GO:0043856">
    <property type="term" value="F:anti-sigma factor antagonist activity"/>
    <property type="evidence" value="ECO:0007669"/>
    <property type="project" value="InterPro"/>
</dbReference>
<sequence length="114" mass="12291">MQMSSTEREGFQVVSVEESRIDAAVAIAFKDRMRQLTESGPSQVILDLSTVDFIDSSGLGAIVAAMKQLGTARKLHLAGLLPNVAKVFRLTRMDMVFAIHPSVAEATGRRADSA</sequence>
<comment type="similarity">
    <text evidence="1 2">Belongs to the anti-sigma-factor antagonist family.</text>
</comment>
<evidence type="ECO:0000259" key="3">
    <source>
        <dbReference type="PROSITE" id="PS50801"/>
    </source>
</evidence>
<feature type="domain" description="STAS" evidence="3">
    <location>
        <begin position="21"/>
        <end position="110"/>
    </location>
</feature>
<dbReference type="InterPro" id="IPR036513">
    <property type="entry name" value="STAS_dom_sf"/>
</dbReference>
<dbReference type="InterPro" id="IPR002645">
    <property type="entry name" value="STAS_dom"/>
</dbReference>
<dbReference type="Gene3D" id="3.30.750.24">
    <property type="entry name" value="STAS domain"/>
    <property type="match status" value="1"/>
</dbReference>
<dbReference type="NCBIfam" id="TIGR00377">
    <property type="entry name" value="ant_ant_sig"/>
    <property type="match status" value="1"/>
</dbReference>
<evidence type="ECO:0000256" key="2">
    <source>
        <dbReference type="RuleBase" id="RU003749"/>
    </source>
</evidence>